<dbReference type="Pfam" id="PF01722">
    <property type="entry name" value="BolA"/>
    <property type="match status" value="1"/>
</dbReference>
<sequence length="115" mass="13198">FILQFHVHLFWLKFIVIMIRLRGITSILTRFLSSVQQNNAQQQIHQLLIGRFPKASVNVVDVSGGCGAMFEVFVEDKEFEGLSTLKQHKLITQTLKEQIKNMHGVRIHTSIPKAK</sequence>
<protein>
    <submittedName>
        <fullName evidence="3">BolA-like protein 3</fullName>
    </submittedName>
</protein>
<dbReference type="EMBL" id="GDHF01018408">
    <property type="protein sequence ID" value="JAI33906.1"/>
    <property type="molecule type" value="Transcribed_RNA"/>
</dbReference>
<proteinExistence type="inferred from homology"/>
<organism evidence="3">
    <name type="scientific">Bactrocera latifrons</name>
    <name type="common">Malaysian fruit fly</name>
    <name type="synonym">Chaetodacus latifrons</name>
    <dbReference type="NCBI Taxonomy" id="174628"/>
    <lineage>
        <taxon>Eukaryota</taxon>
        <taxon>Metazoa</taxon>
        <taxon>Ecdysozoa</taxon>
        <taxon>Arthropoda</taxon>
        <taxon>Hexapoda</taxon>
        <taxon>Insecta</taxon>
        <taxon>Pterygota</taxon>
        <taxon>Neoptera</taxon>
        <taxon>Endopterygota</taxon>
        <taxon>Diptera</taxon>
        <taxon>Brachycera</taxon>
        <taxon>Muscomorpha</taxon>
        <taxon>Tephritoidea</taxon>
        <taxon>Tephritidae</taxon>
        <taxon>Bactrocera</taxon>
        <taxon>Bactrocera</taxon>
    </lineage>
</organism>
<comment type="similarity">
    <text evidence="1 2">Belongs to the BolA/IbaG family.</text>
</comment>
<dbReference type="SUPFAM" id="SSF82657">
    <property type="entry name" value="BolA-like"/>
    <property type="match status" value="1"/>
</dbReference>
<dbReference type="InterPro" id="IPR052275">
    <property type="entry name" value="Mt_Fe-S_assembly_factor"/>
</dbReference>
<gene>
    <name evidence="3" type="primary">BOLA3</name>
    <name evidence="3" type="ORF">c0_g1_i1</name>
</gene>
<dbReference type="OrthoDB" id="203381at2759"/>
<dbReference type="InterPro" id="IPR002634">
    <property type="entry name" value="BolA"/>
</dbReference>
<dbReference type="AlphaFoldDB" id="A0A0K8V4U9"/>
<name>A0A0K8V4U9_BACLA</name>
<dbReference type="InterPro" id="IPR036065">
    <property type="entry name" value="BolA-like_sf"/>
</dbReference>
<dbReference type="Gene3D" id="3.30.300.90">
    <property type="entry name" value="BolA-like"/>
    <property type="match status" value="1"/>
</dbReference>
<evidence type="ECO:0000256" key="1">
    <source>
        <dbReference type="ARBA" id="ARBA00005578"/>
    </source>
</evidence>
<dbReference type="PANTHER" id="PTHR46188:SF1">
    <property type="entry name" value="BOLA-LIKE PROTEIN 3"/>
    <property type="match status" value="1"/>
</dbReference>
<accession>A0A0K8V4U9</accession>
<dbReference type="PANTHER" id="PTHR46188">
    <property type="entry name" value="BOLA-LIKE PROTEIN 3"/>
    <property type="match status" value="1"/>
</dbReference>
<reference evidence="3" key="1">
    <citation type="submission" date="2015-06" db="EMBL/GenBank/DDBJ databases">
        <authorList>
            <person name="Hoefler B.C."/>
            <person name="Straight P.D."/>
        </authorList>
    </citation>
    <scope>NUCLEOTIDE SEQUENCE</scope>
</reference>
<evidence type="ECO:0000313" key="3">
    <source>
        <dbReference type="EMBL" id="JAI33906.1"/>
    </source>
</evidence>
<feature type="non-terminal residue" evidence="3">
    <location>
        <position position="1"/>
    </location>
</feature>
<dbReference type="GO" id="GO:0005759">
    <property type="term" value="C:mitochondrial matrix"/>
    <property type="evidence" value="ECO:0007669"/>
    <property type="project" value="TreeGrafter"/>
</dbReference>
<evidence type="ECO:0000256" key="2">
    <source>
        <dbReference type="RuleBase" id="RU003860"/>
    </source>
</evidence>